<dbReference type="AlphaFoldDB" id="A0A0P6WYK2"/>
<dbReference type="CDD" id="cd02209">
    <property type="entry name" value="cupin_XRE_C"/>
    <property type="match status" value="1"/>
</dbReference>
<keyword evidence="2 5" id="KW-0238">DNA-binding</keyword>
<gene>
    <name evidence="5" type="ORF">AM506_02385</name>
</gene>
<evidence type="ECO:0000256" key="1">
    <source>
        <dbReference type="ARBA" id="ARBA00023015"/>
    </source>
</evidence>
<dbReference type="Pfam" id="PF07883">
    <property type="entry name" value="Cupin_2"/>
    <property type="match status" value="1"/>
</dbReference>
<dbReference type="PANTHER" id="PTHR46797">
    <property type="entry name" value="HTH-TYPE TRANSCRIPTIONAL REGULATOR"/>
    <property type="match status" value="1"/>
</dbReference>
<dbReference type="eggNOG" id="COG1396">
    <property type="taxonomic scope" value="Bacteria"/>
</dbReference>
<comment type="caution">
    <text evidence="5">The sequence shown here is derived from an EMBL/GenBank/DDBJ whole genome shotgun (WGS) entry which is preliminary data.</text>
</comment>
<evidence type="ECO:0000259" key="4">
    <source>
        <dbReference type="PROSITE" id="PS50943"/>
    </source>
</evidence>
<evidence type="ECO:0000313" key="5">
    <source>
        <dbReference type="EMBL" id="KPL61497.1"/>
    </source>
</evidence>
<dbReference type="GO" id="GO:0005829">
    <property type="term" value="C:cytosol"/>
    <property type="evidence" value="ECO:0007669"/>
    <property type="project" value="TreeGrafter"/>
</dbReference>
<reference evidence="5 6" key="1">
    <citation type="submission" date="2015-08" db="EMBL/GenBank/DDBJ databases">
        <title>Draft Genome Sequence of Bacillus vietnamensis UCD-SED5.</title>
        <authorList>
            <person name="Lee R.D."/>
            <person name="Jospin G."/>
            <person name="Lang J.M."/>
            <person name="Coil D.A."/>
            <person name="Eisen J.A."/>
        </authorList>
    </citation>
    <scope>NUCLEOTIDE SEQUENCE [LARGE SCALE GENOMIC DNA]</scope>
    <source>
        <strain evidence="5 6">UCD-SED5</strain>
    </source>
</reference>
<dbReference type="eggNOG" id="COG1917">
    <property type="taxonomic scope" value="Bacteria"/>
</dbReference>
<dbReference type="CDD" id="cd00093">
    <property type="entry name" value="HTH_XRE"/>
    <property type="match status" value="1"/>
</dbReference>
<dbReference type="Gene3D" id="1.10.260.40">
    <property type="entry name" value="lambda repressor-like DNA-binding domains"/>
    <property type="match status" value="1"/>
</dbReference>
<organism evidence="5 6">
    <name type="scientific">Rossellomorea vietnamensis</name>
    <dbReference type="NCBI Taxonomy" id="218284"/>
    <lineage>
        <taxon>Bacteria</taxon>
        <taxon>Bacillati</taxon>
        <taxon>Bacillota</taxon>
        <taxon>Bacilli</taxon>
        <taxon>Bacillales</taxon>
        <taxon>Bacillaceae</taxon>
        <taxon>Rossellomorea</taxon>
    </lineage>
</organism>
<evidence type="ECO:0000256" key="2">
    <source>
        <dbReference type="ARBA" id="ARBA00023125"/>
    </source>
</evidence>
<dbReference type="GO" id="GO:0003700">
    <property type="term" value="F:DNA-binding transcription factor activity"/>
    <property type="evidence" value="ECO:0007669"/>
    <property type="project" value="TreeGrafter"/>
</dbReference>
<dbReference type="InterPro" id="IPR050807">
    <property type="entry name" value="TransReg_Diox_bact_type"/>
</dbReference>
<dbReference type="InterPro" id="IPR013096">
    <property type="entry name" value="Cupin_2"/>
</dbReference>
<dbReference type="InterPro" id="IPR001387">
    <property type="entry name" value="Cro/C1-type_HTH"/>
</dbReference>
<dbReference type="PANTHER" id="PTHR46797:SF23">
    <property type="entry name" value="HTH-TYPE TRANSCRIPTIONAL REGULATOR SUTR"/>
    <property type="match status" value="1"/>
</dbReference>
<dbReference type="InterPro" id="IPR014710">
    <property type="entry name" value="RmlC-like_jellyroll"/>
</dbReference>
<dbReference type="Proteomes" id="UP000050398">
    <property type="component" value="Unassembled WGS sequence"/>
</dbReference>
<dbReference type="PATRIC" id="fig|218284.4.peg.503"/>
<dbReference type="RefSeq" id="WP_060670421.1">
    <property type="nucleotide sequence ID" value="NZ_JBCNGU010000008.1"/>
</dbReference>
<evidence type="ECO:0000313" key="6">
    <source>
        <dbReference type="Proteomes" id="UP000050398"/>
    </source>
</evidence>
<name>A0A0P6WYK2_9BACI</name>
<dbReference type="SUPFAM" id="SSF51182">
    <property type="entry name" value="RmlC-like cupins"/>
    <property type="match status" value="1"/>
</dbReference>
<dbReference type="PROSITE" id="PS50943">
    <property type="entry name" value="HTH_CROC1"/>
    <property type="match status" value="1"/>
</dbReference>
<evidence type="ECO:0000256" key="3">
    <source>
        <dbReference type="ARBA" id="ARBA00023163"/>
    </source>
</evidence>
<keyword evidence="1" id="KW-0805">Transcription regulation</keyword>
<accession>A0A0P6WYK2</accession>
<proteinExistence type="predicted"/>
<dbReference type="OrthoDB" id="9781521at2"/>
<dbReference type="Gene3D" id="2.60.120.10">
    <property type="entry name" value="Jelly Rolls"/>
    <property type="match status" value="1"/>
</dbReference>
<dbReference type="SUPFAM" id="SSF47413">
    <property type="entry name" value="lambda repressor-like DNA-binding domains"/>
    <property type="match status" value="1"/>
</dbReference>
<dbReference type="InterPro" id="IPR010982">
    <property type="entry name" value="Lambda_DNA-bd_dom_sf"/>
</dbReference>
<feature type="domain" description="HTH cro/C1-type" evidence="4">
    <location>
        <begin position="12"/>
        <end position="66"/>
    </location>
</feature>
<protein>
    <submittedName>
        <fullName evidence="5">DNA-binding protein</fullName>
    </submittedName>
</protein>
<sequence length="185" mass="20953">MENFPIQIGDNIRKIRRERGFSLEQMAERTGVSKAMIGQIERGDSNPTVAILWKIANGLKVSFSSLIEKPSSLVSIIHYEDVQPVLEDDGNYIVYPIFPFDPLKKWESYRVEMKPGCTYRNEGHTKGVEEYITVLSGVISLKIAEEKYELTAGSSIRFAADSGHEYSNESNQEAVCQMVIYYGEE</sequence>
<dbReference type="EMBL" id="LIXZ01000001">
    <property type="protein sequence ID" value="KPL61497.1"/>
    <property type="molecule type" value="Genomic_DNA"/>
</dbReference>
<dbReference type="GO" id="GO:0003677">
    <property type="term" value="F:DNA binding"/>
    <property type="evidence" value="ECO:0007669"/>
    <property type="project" value="UniProtKB-KW"/>
</dbReference>
<keyword evidence="3" id="KW-0804">Transcription</keyword>
<dbReference type="InterPro" id="IPR011051">
    <property type="entry name" value="RmlC_Cupin_sf"/>
</dbReference>
<dbReference type="SMART" id="SM00530">
    <property type="entry name" value="HTH_XRE"/>
    <property type="match status" value="1"/>
</dbReference>
<dbReference type="Pfam" id="PF01381">
    <property type="entry name" value="HTH_3"/>
    <property type="match status" value="1"/>
</dbReference>